<sequence length="127" mass="13723">MEEVVVEKEHIQSNQPSALIPQLESPVEQKQQQQQQQSSSPESDEVVVGGAGELSKSDGGNNIPVLVPLQVPKAFKYPERYRSPTDAMVSPITRGLMGRRRRGGGEGAPLPLPPVSTNLSQKLQAAE</sequence>
<evidence type="ECO:0000313" key="3">
    <source>
        <dbReference type="Proteomes" id="UP001154282"/>
    </source>
</evidence>
<comment type="caution">
    <text evidence="2">The sequence shown here is derived from an EMBL/GenBank/DDBJ whole genome shotgun (WGS) entry which is preliminary data.</text>
</comment>
<evidence type="ECO:0000256" key="1">
    <source>
        <dbReference type="SAM" id="MobiDB-lite"/>
    </source>
</evidence>
<keyword evidence="3" id="KW-1185">Reference proteome</keyword>
<protein>
    <submittedName>
        <fullName evidence="2">Uncharacterized protein</fullName>
    </submittedName>
</protein>
<dbReference type="EMBL" id="CAMGYJ010000008">
    <property type="protein sequence ID" value="CAI0454293.1"/>
    <property type="molecule type" value="Genomic_DNA"/>
</dbReference>
<name>A0AAV0N6Y1_9ROSI</name>
<dbReference type="PANTHER" id="PTHR36747:SF1">
    <property type="entry name" value="HYDROXYPROLINE-RICH GLYCOPROTEIN FAMILY PROTEIN"/>
    <property type="match status" value="1"/>
</dbReference>
<dbReference type="AlphaFoldDB" id="A0AAV0N6Y1"/>
<organism evidence="2 3">
    <name type="scientific">Linum tenue</name>
    <dbReference type="NCBI Taxonomy" id="586396"/>
    <lineage>
        <taxon>Eukaryota</taxon>
        <taxon>Viridiplantae</taxon>
        <taxon>Streptophyta</taxon>
        <taxon>Embryophyta</taxon>
        <taxon>Tracheophyta</taxon>
        <taxon>Spermatophyta</taxon>
        <taxon>Magnoliopsida</taxon>
        <taxon>eudicotyledons</taxon>
        <taxon>Gunneridae</taxon>
        <taxon>Pentapetalae</taxon>
        <taxon>rosids</taxon>
        <taxon>fabids</taxon>
        <taxon>Malpighiales</taxon>
        <taxon>Linaceae</taxon>
        <taxon>Linum</taxon>
    </lineage>
</organism>
<feature type="region of interest" description="Disordered" evidence="1">
    <location>
        <begin position="1"/>
        <end position="64"/>
    </location>
</feature>
<feature type="compositionally biased region" description="Basic and acidic residues" evidence="1">
    <location>
        <begin position="1"/>
        <end position="11"/>
    </location>
</feature>
<reference evidence="2" key="1">
    <citation type="submission" date="2022-08" db="EMBL/GenBank/DDBJ databases">
        <authorList>
            <person name="Gutierrez-Valencia J."/>
        </authorList>
    </citation>
    <scope>NUCLEOTIDE SEQUENCE</scope>
</reference>
<feature type="compositionally biased region" description="Polar residues" evidence="1">
    <location>
        <begin position="115"/>
        <end position="127"/>
    </location>
</feature>
<feature type="region of interest" description="Disordered" evidence="1">
    <location>
        <begin position="86"/>
        <end position="127"/>
    </location>
</feature>
<dbReference type="Proteomes" id="UP001154282">
    <property type="component" value="Unassembled WGS sequence"/>
</dbReference>
<accession>A0AAV0N6Y1</accession>
<proteinExistence type="predicted"/>
<gene>
    <name evidence="2" type="ORF">LITE_LOCUS31917</name>
</gene>
<evidence type="ECO:0000313" key="2">
    <source>
        <dbReference type="EMBL" id="CAI0454293.1"/>
    </source>
</evidence>
<feature type="compositionally biased region" description="Low complexity" evidence="1">
    <location>
        <begin position="22"/>
        <end position="41"/>
    </location>
</feature>
<dbReference type="PANTHER" id="PTHR36747">
    <property type="entry name" value="HYDROXYPROLINE-RICH GLYCOPROTEIN FAMILY PROTEIN"/>
    <property type="match status" value="1"/>
</dbReference>